<dbReference type="SUPFAM" id="SSF52540">
    <property type="entry name" value="P-loop containing nucleoside triphosphate hydrolases"/>
    <property type="match status" value="1"/>
</dbReference>
<feature type="binding site" evidence="13">
    <location>
        <position position="316"/>
    </location>
    <ligand>
        <name>GTP</name>
        <dbReference type="ChEBI" id="CHEBI:37565"/>
    </ligand>
</feature>
<keyword evidence="4" id="KW-0519">Myristate</keyword>
<dbReference type="InterPro" id="IPR027417">
    <property type="entry name" value="P-loop_NTPase"/>
</dbReference>
<keyword evidence="9 13" id="KW-0342">GTP-binding</keyword>
<dbReference type="GO" id="GO:0003924">
    <property type="term" value="F:GTPase activity"/>
    <property type="evidence" value="ECO:0007669"/>
    <property type="project" value="InterPro"/>
</dbReference>
<reference evidence="15" key="1">
    <citation type="submission" date="2021-10" db="EMBL/GenBank/DDBJ databases">
        <title>De novo Genome Assembly of Clathrus columnatus (Basidiomycota, Fungi) Using Illumina and Nanopore Sequence Data.</title>
        <authorList>
            <person name="Ogiso-Tanaka E."/>
            <person name="Itagaki H."/>
            <person name="Hosoya T."/>
            <person name="Hosaka K."/>
        </authorList>
    </citation>
    <scope>NUCLEOTIDE SEQUENCE</scope>
    <source>
        <strain evidence="15">MO-923</strain>
    </source>
</reference>
<dbReference type="GO" id="GO:0005525">
    <property type="term" value="F:GTP binding"/>
    <property type="evidence" value="ECO:0007669"/>
    <property type="project" value="UniProtKB-KW"/>
</dbReference>
<dbReference type="SMART" id="SM00178">
    <property type="entry name" value="SAR"/>
    <property type="match status" value="1"/>
</dbReference>
<dbReference type="GO" id="GO:0015031">
    <property type="term" value="P:protein transport"/>
    <property type="evidence" value="ECO:0007669"/>
    <property type="project" value="UniProtKB-KW"/>
</dbReference>
<evidence type="ECO:0000313" key="15">
    <source>
        <dbReference type="EMBL" id="GJJ14063.1"/>
    </source>
</evidence>
<dbReference type="InterPro" id="IPR005225">
    <property type="entry name" value="Small_GTP-bd"/>
</dbReference>
<evidence type="ECO:0000256" key="13">
    <source>
        <dbReference type="PIRSR" id="PIRSR606689-1"/>
    </source>
</evidence>
<comment type="caution">
    <text evidence="15">The sequence shown here is derived from an EMBL/GenBank/DDBJ whole genome shotgun (WGS) entry which is preliminary data.</text>
</comment>
<proteinExistence type="inferred from homology"/>
<evidence type="ECO:0000256" key="4">
    <source>
        <dbReference type="ARBA" id="ARBA00022707"/>
    </source>
</evidence>
<evidence type="ECO:0000313" key="16">
    <source>
        <dbReference type="Proteomes" id="UP001050691"/>
    </source>
</evidence>
<dbReference type="PANTHER" id="PTHR11711">
    <property type="entry name" value="ADP RIBOSYLATION FACTOR-RELATED"/>
    <property type="match status" value="1"/>
</dbReference>
<dbReference type="Proteomes" id="UP001050691">
    <property type="component" value="Unassembled WGS sequence"/>
</dbReference>
<keyword evidence="3" id="KW-0813">Transport</keyword>
<dbReference type="PRINTS" id="PR00328">
    <property type="entry name" value="SAR1GTPBP"/>
</dbReference>
<sequence>MNPARREHHRYYLTSLSGPFPRVHSERRRQLYFVPPRRYFGENKTNASTSAAQYANKDNIKSRTALVPSTIYVCLVSNFDGSGTFRWFIAVADSTETAYTWRVLPISVNTSNARTDVTGWKLEASHENIRTSKTIVSVVKIGELRKYTVPYLTSLFTSIPLSVPTTCYMQSSDLPTSPSEYTSRIWTRHAVKSLHNVGVIACSDEIALEKEVASFGQRHEHILWTGGYSSDVASTILYPSEDSETTMGGWFSAIYDYYWATNDIKCLMLGLDNAGKTTLLYKLKLGEILTTIPTIGFNVETITYKKLSLCVWDVGGQEILRSLYKHYYYGAQILVFVMDSNDQDRIYEARDELNRILDDPLLPRVTLLVYANKQDLPFAMSIAEITDKLGLRTRRNRSWHVQGVCALTGEGLVEGLDWLAKNLPKK</sequence>
<gene>
    <name evidence="15" type="ORF">Clacol_008320</name>
</gene>
<feature type="binding site" evidence="13">
    <location>
        <begin position="270"/>
        <end position="277"/>
    </location>
    <ligand>
        <name>GTP</name>
        <dbReference type="ChEBI" id="CHEBI:37565"/>
    </ligand>
</feature>
<comment type="function">
    <text evidence="11">GTP-binding protein involved in protein trafficking; may modulate vesicle budding and uncoating within the Golgi apparatus.</text>
</comment>
<dbReference type="GO" id="GO:0046872">
    <property type="term" value="F:metal ion binding"/>
    <property type="evidence" value="ECO:0007669"/>
    <property type="project" value="UniProtKB-KW"/>
</dbReference>
<evidence type="ECO:0000256" key="12">
    <source>
        <dbReference type="ARBA" id="ARBA00070396"/>
    </source>
</evidence>
<evidence type="ECO:0000256" key="10">
    <source>
        <dbReference type="ARBA" id="ARBA00023288"/>
    </source>
</evidence>
<dbReference type="Pfam" id="PF00025">
    <property type="entry name" value="Arf"/>
    <property type="match status" value="1"/>
</dbReference>
<comment type="subcellular location">
    <subcellularLocation>
        <location evidence="1">Golgi apparatus</location>
    </subcellularLocation>
</comment>
<evidence type="ECO:0000256" key="1">
    <source>
        <dbReference type="ARBA" id="ARBA00004555"/>
    </source>
</evidence>
<evidence type="ECO:0000256" key="9">
    <source>
        <dbReference type="ARBA" id="ARBA00023134"/>
    </source>
</evidence>
<keyword evidence="6" id="KW-0931">ER-Golgi transport</keyword>
<evidence type="ECO:0000256" key="6">
    <source>
        <dbReference type="ARBA" id="ARBA00022892"/>
    </source>
</evidence>
<evidence type="ECO:0000256" key="7">
    <source>
        <dbReference type="ARBA" id="ARBA00022927"/>
    </source>
</evidence>
<evidence type="ECO:0000256" key="14">
    <source>
        <dbReference type="PIRSR" id="PIRSR606689-2"/>
    </source>
</evidence>
<name>A0AAV5ALU3_9AGAM</name>
<dbReference type="GO" id="GO:0005794">
    <property type="term" value="C:Golgi apparatus"/>
    <property type="evidence" value="ECO:0007669"/>
    <property type="project" value="UniProtKB-SubCell"/>
</dbReference>
<keyword evidence="16" id="KW-1185">Reference proteome</keyword>
<keyword evidence="10" id="KW-0449">Lipoprotein</keyword>
<dbReference type="FunFam" id="3.40.50.300:FF:003500">
    <property type="entry name" value="ADP-ribosylation factor 1"/>
    <property type="match status" value="1"/>
</dbReference>
<evidence type="ECO:0000256" key="5">
    <source>
        <dbReference type="ARBA" id="ARBA00022741"/>
    </source>
</evidence>
<accession>A0AAV5ALU3</accession>
<evidence type="ECO:0000256" key="3">
    <source>
        <dbReference type="ARBA" id="ARBA00022448"/>
    </source>
</evidence>
<keyword evidence="5 13" id="KW-0547">Nucleotide-binding</keyword>
<feature type="binding site" evidence="14">
    <location>
        <position position="294"/>
    </location>
    <ligand>
        <name>Mg(2+)</name>
        <dbReference type="ChEBI" id="CHEBI:18420"/>
    </ligand>
</feature>
<keyword evidence="8" id="KW-0333">Golgi apparatus</keyword>
<evidence type="ECO:0000256" key="8">
    <source>
        <dbReference type="ARBA" id="ARBA00023034"/>
    </source>
</evidence>
<keyword evidence="7" id="KW-0653">Protein transport</keyword>
<feature type="binding site" evidence="14">
    <location>
        <position position="277"/>
    </location>
    <ligand>
        <name>Mg(2+)</name>
        <dbReference type="ChEBI" id="CHEBI:18420"/>
    </ligand>
</feature>
<organism evidence="15 16">
    <name type="scientific">Clathrus columnatus</name>
    <dbReference type="NCBI Taxonomy" id="1419009"/>
    <lineage>
        <taxon>Eukaryota</taxon>
        <taxon>Fungi</taxon>
        <taxon>Dikarya</taxon>
        <taxon>Basidiomycota</taxon>
        <taxon>Agaricomycotina</taxon>
        <taxon>Agaricomycetes</taxon>
        <taxon>Phallomycetidae</taxon>
        <taxon>Phallales</taxon>
        <taxon>Clathraceae</taxon>
        <taxon>Clathrus</taxon>
    </lineage>
</organism>
<evidence type="ECO:0000256" key="2">
    <source>
        <dbReference type="ARBA" id="ARBA00010290"/>
    </source>
</evidence>
<dbReference type="EMBL" id="BPWL01000009">
    <property type="protein sequence ID" value="GJJ14063.1"/>
    <property type="molecule type" value="Genomic_DNA"/>
</dbReference>
<dbReference type="CDD" id="cd00878">
    <property type="entry name" value="Arf_Arl"/>
    <property type="match status" value="1"/>
</dbReference>
<comment type="similarity">
    <text evidence="2">Belongs to the small GTPase superfamily. Arf family.</text>
</comment>
<dbReference type="PROSITE" id="PS51417">
    <property type="entry name" value="ARF"/>
    <property type="match status" value="1"/>
</dbReference>
<dbReference type="SMART" id="SM00177">
    <property type="entry name" value="ARF"/>
    <property type="match status" value="1"/>
</dbReference>
<dbReference type="Gene3D" id="3.40.50.300">
    <property type="entry name" value="P-loop containing nucleotide triphosphate hydrolases"/>
    <property type="match status" value="1"/>
</dbReference>
<feature type="binding site" evidence="13">
    <location>
        <begin position="372"/>
        <end position="375"/>
    </location>
    <ligand>
        <name>GTP</name>
        <dbReference type="ChEBI" id="CHEBI:37565"/>
    </ligand>
</feature>
<dbReference type="NCBIfam" id="TIGR00231">
    <property type="entry name" value="small_GTP"/>
    <property type="match status" value="1"/>
</dbReference>
<evidence type="ECO:0000256" key="11">
    <source>
        <dbReference type="ARBA" id="ARBA00053326"/>
    </source>
</evidence>
<dbReference type="InterPro" id="IPR024156">
    <property type="entry name" value="Small_GTPase_ARF"/>
</dbReference>
<keyword evidence="14" id="KW-0460">Magnesium</keyword>
<keyword evidence="14" id="KW-0479">Metal-binding</keyword>
<dbReference type="GO" id="GO:0016192">
    <property type="term" value="P:vesicle-mediated transport"/>
    <property type="evidence" value="ECO:0007669"/>
    <property type="project" value="UniProtKB-KW"/>
</dbReference>
<protein>
    <recommendedName>
        <fullName evidence="12">ADP-ribosylation factor</fullName>
    </recommendedName>
</protein>
<dbReference type="AlphaFoldDB" id="A0AAV5ALU3"/>
<dbReference type="InterPro" id="IPR006689">
    <property type="entry name" value="Small_GTPase_ARF/SAR"/>
</dbReference>
<dbReference type="SMART" id="SM00175">
    <property type="entry name" value="RAB"/>
    <property type="match status" value="1"/>
</dbReference>